<feature type="compositionally biased region" description="Low complexity" evidence="1">
    <location>
        <begin position="299"/>
        <end position="310"/>
    </location>
</feature>
<feature type="compositionally biased region" description="Polar residues" evidence="1">
    <location>
        <begin position="207"/>
        <end position="217"/>
    </location>
</feature>
<dbReference type="Proteomes" id="UP001458880">
    <property type="component" value="Unassembled WGS sequence"/>
</dbReference>
<comment type="caution">
    <text evidence="2">The sequence shown here is derived from an EMBL/GenBank/DDBJ whole genome shotgun (WGS) entry which is preliminary data.</text>
</comment>
<proteinExistence type="predicted"/>
<evidence type="ECO:0000313" key="3">
    <source>
        <dbReference type="Proteomes" id="UP001458880"/>
    </source>
</evidence>
<keyword evidence="3" id="KW-1185">Reference proteome</keyword>
<organism evidence="2 3">
    <name type="scientific">Popillia japonica</name>
    <name type="common">Japanese beetle</name>
    <dbReference type="NCBI Taxonomy" id="7064"/>
    <lineage>
        <taxon>Eukaryota</taxon>
        <taxon>Metazoa</taxon>
        <taxon>Ecdysozoa</taxon>
        <taxon>Arthropoda</taxon>
        <taxon>Hexapoda</taxon>
        <taxon>Insecta</taxon>
        <taxon>Pterygota</taxon>
        <taxon>Neoptera</taxon>
        <taxon>Endopterygota</taxon>
        <taxon>Coleoptera</taxon>
        <taxon>Polyphaga</taxon>
        <taxon>Scarabaeiformia</taxon>
        <taxon>Scarabaeidae</taxon>
        <taxon>Rutelinae</taxon>
        <taxon>Popillia</taxon>
    </lineage>
</organism>
<sequence length="544" mass="60965">MSNTMAENFTDAQNDNKISVRQKKKVTQASLWASALVELRKRKLDQVAFAATKTSCNFCKIIHHMSPSFDPKELEDDQDLTELNFWNPRTKNKMTQFPSLTVNIDVATSTTSVEPELEIPGPFMSKSTFDSFTSIDILEEGIGSIPFVRISSSSDESEGTSLSVPLPSDKEDLNVLNEATVIAPNVTSTDEIVEIDSSKDIKFADIKSTSPKRQSQKTSKEHIEKRKVSILDIKSAAAQKQKRAHRTDSKGRSFGTSAFTPKRTSGGDIGAHTHVKGEILAIPPARGISKETECQKPMRSSLRSPSLPSHHSLRSSGERMTKTESATMKVFRRMSDRIGETIAQSKIREQEIITHDQKTNELTIKTSPISDLTSAKKTSDIFHRSTKSDGFPRKQISFYGEFSASKIATSRALEDDYRTSALKNMDMIACRRKSFEEEIPKPHILEEAQTIDLCPCSQILEDDNYTQGSCSNTVCLQPQEDEVKKIEDFFEELTRTKKLKMKCFIKVLVKIKHIIKTNLDRATADHQILDVQTYYQNESGSGNC</sequence>
<dbReference type="EMBL" id="JASPKY010000188">
    <property type="protein sequence ID" value="KAK9722448.1"/>
    <property type="molecule type" value="Genomic_DNA"/>
</dbReference>
<dbReference type="AlphaFoldDB" id="A0AAW1KPI0"/>
<evidence type="ECO:0000256" key="1">
    <source>
        <dbReference type="SAM" id="MobiDB-lite"/>
    </source>
</evidence>
<feature type="compositionally biased region" description="Polar residues" evidence="1">
    <location>
        <begin position="254"/>
        <end position="263"/>
    </location>
</feature>
<gene>
    <name evidence="2" type="ORF">QE152_g19704</name>
</gene>
<evidence type="ECO:0000313" key="2">
    <source>
        <dbReference type="EMBL" id="KAK9722448.1"/>
    </source>
</evidence>
<name>A0AAW1KPI0_POPJA</name>
<protein>
    <submittedName>
        <fullName evidence="2">Uncharacterized protein</fullName>
    </submittedName>
</protein>
<feature type="region of interest" description="Disordered" evidence="1">
    <location>
        <begin position="290"/>
        <end position="322"/>
    </location>
</feature>
<accession>A0AAW1KPI0</accession>
<feature type="region of interest" description="Disordered" evidence="1">
    <location>
        <begin position="206"/>
        <end position="271"/>
    </location>
</feature>
<reference evidence="2 3" key="1">
    <citation type="journal article" date="2024" name="BMC Genomics">
        <title>De novo assembly and annotation of Popillia japonica's genome with initial clues to its potential as an invasive pest.</title>
        <authorList>
            <person name="Cucini C."/>
            <person name="Boschi S."/>
            <person name="Funari R."/>
            <person name="Cardaioli E."/>
            <person name="Iannotti N."/>
            <person name="Marturano G."/>
            <person name="Paoli F."/>
            <person name="Bruttini M."/>
            <person name="Carapelli A."/>
            <person name="Frati F."/>
            <person name="Nardi F."/>
        </authorList>
    </citation>
    <scope>NUCLEOTIDE SEQUENCE [LARGE SCALE GENOMIC DNA]</scope>
    <source>
        <strain evidence="2">DMR45628</strain>
    </source>
</reference>
<feature type="compositionally biased region" description="Basic and acidic residues" evidence="1">
    <location>
        <begin position="218"/>
        <end position="229"/>
    </location>
</feature>